<dbReference type="SUPFAM" id="SSF56784">
    <property type="entry name" value="HAD-like"/>
    <property type="match status" value="1"/>
</dbReference>
<dbReference type="InterPro" id="IPR006439">
    <property type="entry name" value="HAD-SF_hydro_IA"/>
</dbReference>
<dbReference type="PANTHER" id="PTHR43434">
    <property type="entry name" value="PHOSPHOGLYCOLATE PHOSPHATASE"/>
    <property type="match status" value="1"/>
</dbReference>
<dbReference type="Pfam" id="PF13419">
    <property type="entry name" value="HAD_2"/>
    <property type="match status" value="1"/>
</dbReference>
<dbReference type="FunFam" id="3.40.50.1000:FF:000022">
    <property type="entry name" value="Phosphoglycolate phosphatase"/>
    <property type="match status" value="1"/>
</dbReference>
<evidence type="ECO:0008006" key="2">
    <source>
        <dbReference type="Google" id="ProtNLM"/>
    </source>
</evidence>
<dbReference type="Gene3D" id="1.10.150.240">
    <property type="entry name" value="Putative phosphatase, domain 2"/>
    <property type="match status" value="1"/>
</dbReference>
<feature type="non-terminal residue" evidence="1">
    <location>
        <position position="1"/>
    </location>
</feature>
<evidence type="ECO:0000313" key="1">
    <source>
        <dbReference type="EMBL" id="GAH93924.1"/>
    </source>
</evidence>
<dbReference type="InterPro" id="IPR050155">
    <property type="entry name" value="HAD-like_hydrolase_sf"/>
</dbReference>
<dbReference type="GO" id="GO:0005829">
    <property type="term" value="C:cytosol"/>
    <property type="evidence" value="ECO:0007669"/>
    <property type="project" value="TreeGrafter"/>
</dbReference>
<dbReference type="Gene3D" id="3.40.50.1000">
    <property type="entry name" value="HAD superfamily/HAD-like"/>
    <property type="match status" value="1"/>
</dbReference>
<sequence>PLPGSFKKHYKFSEIQAKQAVAYFREYFSVKGLFENRLYPRVPELLNDLQSNGKKLILATSKATVFAQQILDHFDISKHFHFVAGSNYDLTRIEKSDIISYAISRLDGCQNSEIVMVGDHPDDIYGAHENHIDSVGVTYGYGKRVDLESAKPMYLVHSIEELKSLILHGLT</sequence>
<name>X1KUT8_9ZZZZ</name>
<dbReference type="InterPro" id="IPR023214">
    <property type="entry name" value="HAD_sf"/>
</dbReference>
<dbReference type="InterPro" id="IPR036412">
    <property type="entry name" value="HAD-like_sf"/>
</dbReference>
<comment type="caution">
    <text evidence="1">The sequence shown here is derived from an EMBL/GenBank/DDBJ whole genome shotgun (WGS) entry which is preliminary data.</text>
</comment>
<dbReference type="PANTHER" id="PTHR43434:SF20">
    <property type="entry name" value="5'-NUCLEOTIDASE"/>
    <property type="match status" value="1"/>
</dbReference>
<dbReference type="GO" id="GO:0004713">
    <property type="term" value="F:protein tyrosine kinase activity"/>
    <property type="evidence" value="ECO:0007669"/>
    <property type="project" value="TreeGrafter"/>
</dbReference>
<reference evidence="1" key="1">
    <citation type="journal article" date="2014" name="Front. Microbiol.">
        <title>High frequency of phylogenetically diverse reductive dehalogenase-homologous genes in deep subseafloor sedimentary metagenomes.</title>
        <authorList>
            <person name="Kawai M."/>
            <person name="Futagami T."/>
            <person name="Toyoda A."/>
            <person name="Takaki Y."/>
            <person name="Nishi S."/>
            <person name="Hori S."/>
            <person name="Arai W."/>
            <person name="Tsubouchi T."/>
            <person name="Morono Y."/>
            <person name="Uchiyama I."/>
            <person name="Ito T."/>
            <person name="Fujiyama A."/>
            <person name="Inagaki F."/>
            <person name="Takami H."/>
        </authorList>
    </citation>
    <scope>NUCLEOTIDE SEQUENCE</scope>
    <source>
        <strain evidence="1">Expedition CK06-06</strain>
    </source>
</reference>
<organism evidence="1">
    <name type="scientific">marine sediment metagenome</name>
    <dbReference type="NCBI Taxonomy" id="412755"/>
    <lineage>
        <taxon>unclassified sequences</taxon>
        <taxon>metagenomes</taxon>
        <taxon>ecological metagenomes</taxon>
    </lineage>
</organism>
<gene>
    <name evidence="1" type="ORF">S06H3_06630</name>
</gene>
<accession>X1KUT8</accession>
<dbReference type="NCBIfam" id="TIGR01549">
    <property type="entry name" value="HAD-SF-IA-v1"/>
    <property type="match status" value="1"/>
</dbReference>
<proteinExistence type="predicted"/>
<protein>
    <recommendedName>
        <fullName evidence="2">5'-nucleotidase</fullName>
    </recommendedName>
</protein>
<dbReference type="InterPro" id="IPR023198">
    <property type="entry name" value="PGP-like_dom2"/>
</dbReference>
<dbReference type="InterPro" id="IPR041492">
    <property type="entry name" value="HAD_2"/>
</dbReference>
<dbReference type="AlphaFoldDB" id="X1KUT8"/>
<dbReference type="EMBL" id="BARV01002595">
    <property type="protein sequence ID" value="GAH93924.1"/>
    <property type="molecule type" value="Genomic_DNA"/>
</dbReference>